<dbReference type="GO" id="GO:0030424">
    <property type="term" value="C:axon"/>
    <property type="evidence" value="ECO:0007669"/>
    <property type="project" value="TreeGrafter"/>
</dbReference>
<evidence type="ECO:0000313" key="4">
    <source>
        <dbReference type="EMBL" id="CAL1531784.1"/>
    </source>
</evidence>
<accession>A0AAV2HD10</accession>
<dbReference type="GO" id="GO:0007156">
    <property type="term" value="P:homophilic cell adhesion via plasma membrane adhesion molecules"/>
    <property type="evidence" value="ECO:0007669"/>
    <property type="project" value="TreeGrafter"/>
</dbReference>
<dbReference type="GO" id="GO:0043025">
    <property type="term" value="C:neuronal cell body"/>
    <property type="evidence" value="ECO:0007669"/>
    <property type="project" value="TreeGrafter"/>
</dbReference>
<dbReference type="InterPro" id="IPR036179">
    <property type="entry name" value="Ig-like_dom_sf"/>
</dbReference>
<dbReference type="Proteomes" id="UP001497497">
    <property type="component" value="Unassembled WGS sequence"/>
</dbReference>
<keyword evidence="5" id="KW-1185">Reference proteome</keyword>
<keyword evidence="2" id="KW-1015">Disulfide bond</keyword>
<dbReference type="GO" id="GO:0005886">
    <property type="term" value="C:plasma membrane"/>
    <property type="evidence" value="ECO:0007669"/>
    <property type="project" value="TreeGrafter"/>
</dbReference>
<proteinExistence type="predicted"/>
<reference evidence="4 5" key="1">
    <citation type="submission" date="2024-04" db="EMBL/GenBank/DDBJ databases">
        <authorList>
            <consortium name="Genoscope - CEA"/>
            <person name="William W."/>
        </authorList>
    </citation>
    <scope>NUCLEOTIDE SEQUENCE [LARGE SCALE GENOMIC DNA]</scope>
</reference>
<dbReference type="Pfam" id="PF07679">
    <property type="entry name" value="I-set"/>
    <property type="match status" value="1"/>
</dbReference>
<gene>
    <name evidence="4" type="ORF">GSLYS_00005879001</name>
</gene>
<dbReference type="PROSITE" id="PS50835">
    <property type="entry name" value="IG_LIKE"/>
    <property type="match status" value="1"/>
</dbReference>
<dbReference type="InterPro" id="IPR013098">
    <property type="entry name" value="Ig_I-set"/>
</dbReference>
<evidence type="ECO:0000256" key="1">
    <source>
        <dbReference type="ARBA" id="ARBA00022729"/>
    </source>
</evidence>
<dbReference type="AlphaFoldDB" id="A0AAV2HD10"/>
<feature type="domain" description="Ig-like" evidence="3">
    <location>
        <begin position="1"/>
        <end position="71"/>
    </location>
</feature>
<dbReference type="PANTHER" id="PTHR45080:SF8">
    <property type="entry name" value="IG-LIKE DOMAIN-CONTAINING PROTEIN"/>
    <property type="match status" value="1"/>
</dbReference>
<evidence type="ECO:0000313" key="5">
    <source>
        <dbReference type="Proteomes" id="UP001497497"/>
    </source>
</evidence>
<sequence>MWTTQRLEFQHVVTQLYCRADGTPTPTISWLDRYGRPIVSGQNYTITSVGDLFIRNPTSYNFGAYTCRAVNRAGSDSQWMFFYPL</sequence>
<dbReference type="GO" id="GO:0008046">
    <property type="term" value="F:axon guidance receptor activity"/>
    <property type="evidence" value="ECO:0007669"/>
    <property type="project" value="TreeGrafter"/>
</dbReference>
<dbReference type="InterPro" id="IPR013783">
    <property type="entry name" value="Ig-like_fold"/>
</dbReference>
<organism evidence="4 5">
    <name type="scientific">Lymnaea stagnalis</name>
    <name type="common">Great pond snail</name>
    <name type="synonym">Helix stagnalis</name>
    <dbReference type="NCBI Taxonomy" id="6523"/>
    <lineage>
        <taxon>Eukaryota</taxon>
        <taxon>Metazoa</taxon>
        <taxon>Spiralia</taxon>
        <taxon>Lophotrochozoa</taxon>
        <taxon>Mollusca</taxon>
        <taxon>Gastropoda</taxon>
        <taxon>Heterobranchia</taxon>
        <taxon>Euthyneura</taxon>
        <taxon>Panpulmonata</taxon>
        <taxon>Hygrophila</taxon>
        <taxon>Lymnaeoidea</taxon>
        <taxon>Lymnaeidae</taxon>
        <taxon>Lymnaea</taxon>
    </lineage>
</organism>
<evidence type="ECO:0000256" key="2">
    <source>
        <dbReference type="ARBA" id="ARBA00023157"/>
    </source>
</evidence>
<dbReference type="GO" id="GO:0050808">
    <property type="term" value="P:synapse organization"/>
    <property type="evidence" value="ECO:0007669"/>
    <property type="project" value="TreeGrafter"/>
</dbReference>
<dbReference type="InterPro" id="IPR050958">
    <property type="entry name" value="Cell_Adh-Cytoskel_Orgn"/>
</dbReference>
<keyword evidence="1" id="KW-0732">Signal</keyword>
<dbReference type="Gene3D" id="2.60.40.10">
    <property type="entry name" value="Immunoglobulins"/>
    <property type="match status" value="1"/>
</dbReference>
<dbReference type="SUPFAM" id="SSF48726">
    <property type="entry name" value="Immunoglobulin"/>
    <property type="match status" value="1"/>
</dbReference>
<dbReference type="InterPro" id="IPR007110">
    <property type="entry name" value="Ig-like_dom"/>
</dbReference>
<name>A0AAV2HD10_LYMST</name>
<dbReference type="EMBL" id="CAXITT010000097">
    <property type="protein sequence ID" value="CAL1531784.1"/>
    <property type="molecule type" value="Genomic_DNA"/>
</dbReference>
<dbReference type="PANTHER" id="PTHR45080">
    <property type="entry name" value="CONTACTIN 5"/>
    <property type="match status" value="1"/>
</dbReference>
<evidence type="ECO:0000259" key="3">
    <source>
        <dbReference type="PROSITE" id="PS50835"/>
    </source>
</evidence>
<protein>
    <recommendedName>
        <fullName evidence="3">Ig-like domain-containing protein</fullName>
    </recommendedName>
</protein>
<comment type="caution">
    <text evidence="4">The sequence shown here is derived from an EMBL/GenBank/DDBJ whole genome shotgun (WGS) entry which is preliminary data.</text>
</comment>